<dbReference type="AlphaFoldDB" id="A0A290Q772"/>
<feature type="compositionally biased region" description="Low complexity" evidence="6">
    <location>
        <begin position="74"/>
        <end position="85"/>
    </location>
</feature>
<keyword evidence="2 5" id="KW-0678">Repressor</keyword>
<dbReference type="InterPro" id="IPR036107">
    <property type="entry name" value="CsrA_sf"/>
</dbReference>
<dbReference type="GO" id="GO:1902208">
    <property type="term" value="P:regulation of bacterial-type flagellum assembly"/>
    <property type="evidence" value="ECO:0007669"/>
    <property type="project" value="UniProtKB-UniRule"/>
</dbReference>
<dbReference type="GO" id="GO:0048027">
    <property type="term" value="F:mRNA 5'-UTR binding"/>
    <property type="evidence" value="ECO:0007669"/>
    <property type="project" value="UniProtKB-UniRule"/>
</dbReference>
<evidence type="ECO:0000256" key="6">
    <source>
        <dbReference type="SAM" id="MobiDB-lite"/>
    </source>
</evidence>
<keyword evidence="8" id="KW-1185">Reference proteome</keyword>
<gene>
    <name evidence="5 7" type="primary">csrA</name>
    <name evidence="7" type="ORF">CMV30_09205</name>
</gene>
<dbReference type="RefSeq" id="WP_096055749.1">
    <property type="nucleotide sequence ID" value="NZ_CP023344.1"/>
</dbReference>
<dbReference type="KEGG" id="vbh:CMV30_09205"/>
<dbReference type="NCBIfam" id="TIGR00202">
    <property type="entry name" value="csrA"/>
    <property type="match status" value="1"/>
</dbReference>
<evidence type="ECO:0000313" key="8">
    <source>
        <dbReference type="Proteomes" id="UP000217265"/>
    </source>
</evidence>
<organism evidence="7 8">
    <name type="scientific">Nibricoccus aquaticus</name>
    <dbReference type="NCBI Taxonomy" id="2576891"/>
    <lineage>
        <taxon>Bacteria</taxon>
        <taxon>Pseudomonadati</taxon>
        <taxon>Verrucomicrobiota</taxon>
        <taxon>Opitutia</taxon>
        <taxon>Opitutales</taxon>
        <taxon>Opitutaceae</taxon>
        <taxon>Nibricoccus</taxon>
    </lineage>
</organism>
<keyword evidence="5" id="KW-1005">Bacterial flagellum biogenesis</keyword>
<evidence type="ECO:0000256" key="1">
    <source>
        <dbReference type="ARBA" id="ARBA00022490"/>
    </source>
</evidence>
<dbReference type="PANTHER" id="PTHR34984">
    <property type="entry name" value="CARBON STORAGE REGULATOR"/>
    <property type="match status" value="1"/>
</dbReference>
<dbReference type="GO" id="GO:0045947">
    <property type="term" value="P:negative regulation of translational initiation"/>
    <property type="evidence" value="ECO:0007669"/>
    <property type="project" value="UniProtKB-UniRule"/>
</dbReference>
<protein>
    <recommendedName>
        <fullName evidence="5">Translational regulator CsrA</fullName>
    </recommendedName>
</protein>
<dbReference type="OrthoDB" id="9809061at2"/>
<keyword evidence="3 5" id="KW-0810">Translation regulation</keyword>
<reference evidence="7 8" key="1">
    <citation type="submission" date="2017-09" db="EMBL/GenBank/DDBJ databases">
        <title>Complete genome sequence of Verrucomicrobial strain HZ-65, isolated from freshwater.</title>
        <authorList>
            <person name="Choi A."/>
        </authorList>
    </citation>
    <scope>NUCLEOTIDE SEQUENCE [LARGE SCALE GENOMIC DNA]</scope>
    <source>
        <strain evidence="7 8">HZ-65</strain>
    </source>
</reference>
<evidence type="ECO:0000256" key="4">
    <source>
        <dbReference type="ARBA" id="ARBA00022884"/>
    </source>
</evidence>
<evidence type="ECO:0000256" key="3">
    <source>
        <dbReference type="ARBA" id="ARBA00022845"/>
    </source>
</evidence>
<dbReference type="GO" id="GO:0006402">
    <property type="term" value="P:mRNA catabolic process"/>
    <property type="evidence" value="ECO:0007669"/>
    <property type="project" value="InterPro"/>
</dbReference>
<comment type="subcellular location">
    <subcellularLocation>
        <location evidence="5">Cytoplasm</location>
    </subcellularLocation>
</comment>
<dbReference type="Gene3D" id="2.60.40.4380">
    <property type="entry name" value="Translational regulator CsrA"/>
    <property type="match status" value="1"/>
</dbReference>
<keyword evidence="4 5" id="KW-0694">RNA-binding</keyword>
<dbReference type="SUPFAM" id="SSF117130">
    <property type="entry name" value="CsrA-like"/>
    <property type="match status" value="1"/>
</dbReference>
<feature type="region of interest" description="Disordered" evidence="6">
    <location>
        <begin position="74"/>
        <end position="100"/>
    </location>
</feature>
<feature type="compositionally biased region" description="Pro residues" evidence="6">
    <location>
        <begin position="86"/>
        <end position="100"/>
    </location>
</feature>
<evidence type="ECO:0000256" key="5">
    <source>
        <dbReference type="HAMAP-Rule" id="MF_00167"/>
    </source>
</evidence>
<dbReference type="FunFam" id="2.60.40.4380:FF:000002">
    <property type="entry name" value="Translational regulator CsrA"/>
    <property type="match status" value="1"/>
</dbReference>
<dbReference type="InterPro" id="IPR003751">
    <property type="entry name" value="CsrA"/>
</dbReference>
<evidence type="ECO:0000256" key="2">
    <source>
        <dbReference type="ARBA" id="ARBA00022491"/>
    </source>
</evidence>
<dbReference type="EMBL" id="CP023344">
    <property type="protein sequence ID" value="ATC64117.1"/>
    <property type="molecule type" value="Genomic_DNA"/>
</dbReference>
<accession>A0A290Q772</accession>
<name>A0A290Q772_9BACT</name>
<dbReference type="Proteomes" id="UP000217265">
    <property type="component" value="Chromosome"/>
</dbReference>
<dbReference type="PANTHER" id="PTHR34984:SF1">
    <property type="entry name" value="CARBON STORAGE REGULATOR"/>
    <property type="match status" value="1"/>
</dbReference>
<comment type="function">
    <text evidence="5">A translational regulator that binds mRNA to regulate translation initiation and/or mRNA stability. Usually binds in the 5'-UTR at or near the Shine-Dalgarno sequence preventing ribosome-binding, thus repressing translation. Its main target seems to be the major flagellin gene, while its function is anatagonized by FliW.</text>
</comment>
<dbReference type="GO" id="GO:0005829">
    <property type="term" value="C:cytosol"/>
    <property type="evidence" value="ECO:0007669"/>
    <property type="project" value="TreeGrafter"/>
</dbReference>
<dbReference type="Pfam" id="PF02599">
    <property type="entry name" value="CsrA"/>
    <property type="match status" value="1"/>
</dbReference>
<dbReference type="HAMAP" id="MF_00167">
    <property type="entry name" value="CsrA"/>
    <property type="match status" value="1"/>
</dbReference>
<dbReference type="GO" id="GO:0006109">
    <property type="term" value="P:regulation of carbohydrate metabolic process"/>
    <property type="evidence" value="ECO:0007669"/>
    <property type="project" value="InterPro"/>
</dbReference>
<evidence type="ECO:0000313" key="7">
    <source>
        <dbReference type="EMBL" id="ATC64117.1"/>
    </source>
</evidence>
<dbReference type="NCBIfam" id="NF002469">
    <property type="entry name" value="PRK01712.1"/>
    <property type="match status" value="1"/>
</dbReference>
<proteinExistence type="inferred from homology"/>
<comment type="similarity">
    <text evidence="5">Belongs to the CsrA/RsmA family.</text>
</comment>
<sequence length="100" mass="10543">MLVLTRRVNESIVIGGNIEIKITRIDGDLVKIGIDAPREVQIFRKEVMTEIAATNQAAALKSGSALPAGLPKFARQQRPAAQAPAAPVPAPVVQTPPPSV</sequence>
<dbReference type="GO" id="GO:0044781">
    <property type="term" value="P:bacterial-type flagellum organization"/>
    <property type="evidence" value="ECO:0007669"/>
    <property type="project" value="UniProtKB-KW"/>
</dbReference>
<keyword evidence="1 5" id="KW-0963">Cytoplasm</keyword>
<comment type="subunit">
    <text evidence="5">Homodimer; the beta-strands of each monomer intercalate to form a hydrophobic core, while the alpha-helices form wings that extend away from the core.</text>
</comment>